<evidence type="ECO:0000259" key="5">
    <source>
        <dbReference type="PROSITE" id="PS51192"/>
    </source>
</evidence>
<dbReference type="InterPro" id="IPR001650">
    <property type="entry name" value="Helicase_C-like"/>
</dbReference>
<evidence type="ECO:0000259" key="6">
    <source>
        <dbReference type="PROSITE" id="PS51194"/>
    </source>
</evidence>
<keyword evidence="8" id="KW-1185">Reference proteome</keyword>
<dbReference type="EMBL" id="BAABIA010000004">
    <property type="protein sequence ID" value="GAA5139755.1"/>
    <property type="molecule type" value="Genomic_DNA"/>
</dbReference>
<evidence type="ECO:0000259" key="4">
    <source>
        <dbReference type="PROSITE" id="PS50966"/>
    </source>
</evidence>
<protein>
    <submittedName>
        <fullName evidence="7">Uncharacterized protein</fullName>
    </submittedName>
</protein>
<dbReference type="PROSITE" id="PS51192">
    <property type="entry name" value="HELICASE_ATP_BIND_1"/>
    <property type="match status" value="1"/>
</dbReference>
<dbReference type="PROSITE" id="PS50966">
    <property type="entry name" value="ZF_SWIM"/>
    <property type="match status" value="1"/>
</dbReference>
<dbReference type="Pfam" id="PF00271">
    <property type="entry name" value="Helicase_C"/>
    <property type="match status" value="1"/>
</dbReference>
<dbReference type="Gene3D" id="3.40.50.10810">
    <property type="entry name" value="Tandem AAA-ATPase domain"/>
    <property type="match status" value="1"/>
</dbReference>
<dbReference type="Proteomes" id="UP001499852">
    <property type="component" value="Unassembled WGS sequence"/>
</dbReference>
<feature type="domain" description="SWIM-type" evidence="4">
    <location>
        <begin position="50"/>
        <end position="88"/>
    </location>
</feature>
<feature type="region of interest" description="Disordered" evidence="3">
    <location>
        <begin position="94"/>
        <end position="123"/>
    </location>
</feature>
<dbReference type="InterPro" id="IPR038718">
    <property type="entry name" value="SNF2-like_sf"/>
</dbReference>
<dbReference type="RefSeq" id="WP_345736339.1">
    <property type="nucleotide sequence ID" value="NZ_BAABIA010000004.1"/>
</dbReference>
<dbReference type="PROSITE" id="PS51194">
    <property type="entry name" value="HELICASE_CTER"/>
    <property type="match status" value="1"/>
</dbReference>
<dbReference type="CDD" id="cd18793">
    <property type="entry name" value="SF2_C_SNF"/>
    <property type="match status" value="1"/>
</dbReference>
<dbReference type="PANTHER" id="PTHR10799">
    <property type="entry name" value="SNF2/RAD54 HELICASE FAMILY"/>
    <property type="match status" value="1"/>
</dbReference>
<gene>
    <name evidence="7" type="ORF">GCM10023213_21030</name>
</gene>
<dbReference type="InterPro" id="IPR007527">
    <property type="entry name" value="Znf_SWIM"/>
</dbReference>
<accession>A0ABP9P338</accession>
<feature type="domain" description="Helicase ATP-binding" evidence="5">
    <location>
        <begin position="581"/>
        <end position="741"/>
    </location>
</feature>
<keyword evidence="2" id="KW-0862">Zinc</keyword>
<reference evidence="8" key="1">
    <citation type="journal article" date="2019" name="Int. J. Syst. Evol. Microbiol.">
        <title>The Global Catalogue of Microorganisms (GCM) 10K type strain sequencing project: providing services to taxonomists for standard genome sequencing and annotation.</title>
        <authorList>
            <consortium name="The Broad Institute Genomics Platform"/>
            <consortium name="The Broad Institute Genome Sequencing Center for Infectious Disease"/>
            <person name="Wu L."/>
            <person name="Ma J."/>
        </authorList>
    </citation>
    <scope>NUCLEOTIDE SEQUENCE [LARGE SCALE GENOMIC DNA]</scope>
    <source>
        <strain evidence="8">JCM 18053</strain>
    </source>
</reference>
<organism evidence="7 8">
    <name type="scientific">Prosthecobacter algae</name>
    <dbReference type="NCBI Taxonomy" id="1144682"/>
    <lineage>
        <taxon>Bacteria</taxon>
        <taxon>Pseudomonadati</taxon>
        <taxon>Verrucomicrobiota</taxon>
        <taxon>Verrucomicrobiia</taxon>
        <taxon>Verrucomicrobiales</taxon>
        <taxon>Verrucomicrobiaceae</taxon>
        <taxon>Prosthecobacter</taxon>
    </lineage>
</organism>
<keyword evidence="2" id="KW-0863">Zinc-finger</keyword>
<sequence>MEFTEKWLGEIGGWQAMKAARGLVEAGLVELQTAEAGLVRGLAGSGKMKFSCGLRIKGRSDVDNLCTCPAARRSMICEHSLAVALVHLRPASARPAPVSGRPSGGAVPPPARSAGPVPAAPKARVPRRVPGRYSLFLPETLLLGTAREPLGAYVKFEAGGEAEESLLAAWLAEQGIQAQSAPLSLNAKVLAEMFPLLSGHPRVIAGKPSGGGKGVAVAAEPMRLPLLIEAKGGQVDLRLEGGGQGPLFKSDPGGWWVCRETSSLFSLPRSESEVSRVLAELPAMRPLSWLVAHREALADVFQIEMRGAALEKFHVAPVPCTFELHLDGSFQAADVTLSAEYQGRRWGITSGKVPTSVESIFPIQDQESTGTFYVFNRQAESRLLARLQFMGFKSAGMKLGTVDTEVFRLMGQENVMRFFASDLPRLRHEVLVVEGDKWRAATRGVGRIQPQVREVPANGERGAGSDWLAVEFGYESPDGFRLPRAEVLRLVRSGQRSVQGKNGKKYLLDLQEVEEFEDTLKDVPLQITPDGAKISSLHAGYFLPESDTAASLPGEKETLGLLGDLGGRLRPYQLLGVRWMTSLVQAGRGGLLGDEMGLGKTVQSIALVASFLSQRQRQEPVLIVCPKSLCGNWLAEFERFAPHLKVTISQGSKRESVLNNINDFNVIITTYQLVVRDVDQLKIQKFGFILLDEASYIRNPDTDAAKCLRSLKAHARVALTGTPVENSTRDLWSIFQFLLPGYLGSRENFKERFDQPIQTALGTPAGQAASERLKKLIRPYFLRRTKREVLKDLPDKIEQVLWCDPSPAQGEVYRRLLEEGREEIKAARKRSGQGGAKMTMFTVLLRLRQACCDLRLTGLQGDTIGKLDREDLSGKWPMLQERLESIIDGGGKVLIFSQFVQYLRLVRDYLGEQKTSYAYLDGGSQDRDAQVKTFQSDPSCRVFLISLKAGGYGLNLTAADHVILLDPWWNPAVESQAIDRAHRIGQQRVVTAYRLAIRGTVEERILALQAKKRGLVEAALDEQSPLMAGLLESDLESLIAD</sequence>
<proteinExistence type="predicted"/>
<feature type="compositionally biased region" description="Low complexity" evidence="3">
    <location>
        <begin position="114"/>
        <end position="123"/>
    </location>
</feature>
<dbReference type="InterPro" id="IPR014001">
    <property type="entry name" value="Helicase_ATP-bd"/>
</dbReference>
<keyword evidence="1" id="KW-0378">Hydrolase</keyword>
<dbReference type="InterPro" id="IPR027417">
    <property type="entry name" value="P-loop_NTPase"/>
</dbReference>
<evidence type="ECO:0000256" key="2">
    <source>
        <dbReference type="PROSITE-ProRule" id="PRU00325"/>
    </source>
</evidence>
<evidence type="ECO:0000256" key="1">
    <source>
        <dbReference type="ARBA" id="ARBA00022801"/>
    </source>
</evidence>
<dbReference type="Gene3D" id="3.40.50.300">
    <property type="entry name" value="P-loop containing nucleotide triphosphate hydrolases"/>
    <property type="match status" value="1"/>
</dbReference>
<evidence type="ECO:0000256" key="3">
    <source>
        <dbReference type="SAM" id="MobiDB-lite"/>
    </source>
</evidence>
<dbReference type="InterPro" id="IPR000330">
    <property type="entry name" value="SNF2_N"/>
</dbReference>
<dbReference type="InterPro" id="IPR049730">
    <property type="entry name" value="SNF2/RAD54-like_C"/>
</dbReference>
<feature type="domain" description="Helicase C-terminal" evidence="6">
    <location>
        <begin position="878"/>
        <end position="1032"/>
    </location>
</feature>
<evidence type="ECO:0000313" key="8">
    <source>
        <dbReference type="Proteomes" id="UP001499852"/>
    </source>
</evidence>
<dbReference type="SMART" id="SM00487">
    <property type="entry name" value="DEXDc"/>
    <property type="match status" value="1"/>
</dbReference>
<dbReference type="Pfam" id="PF00176">
    <property type="entry name" value="SNF2-rel_dom"/>
    <property type="match status" value="1"/>
</dbReference>
<name>A0ABP9P338_9BACT</name>
<evidence type="ECO:0000313" key="7">
    <source>
        <dbReference type="EMBL" id="GAA5139755.1"/>
    </source>
</evidence>
<dbReference type="SUPFAM" id="SSF52540">
    <property type="entry name" value="P-loop containing nucleoside triphosphate hydrolases"/>
    <property type="match status" value="2"/>
</dbReference>
<comment type="caution">
    <text evidence="7">The sequence shown here is derived from an EMBL/GenBank/DDBJ whole genome shotgun (WGS) entry which is preliminary data.</text>
</comment>
<dbReference type="SMART" id="SM00490">
    <property type="entry name" value="HELICc"/>
    <property type="match status" value="1"/>
</dbReference>
<keyword evidence="2" id="KW-0479">Metal-binding</keyword>